<proteinExistence type="inferred from homology"/>
<dbReference type="PANTHER" id="PTHR11040:SF211">
    <property type="entry name" value="ZINC TRANSPORTER ZIP11"/>
    <property type="match status" value="1"/>
</dbReference>
<keyword evidence="5" id="KW-1133">Transmembrane helix</keyword>
<evidence type="ECO:0000313" key="6">
    <source>
        <dbReference type="EMBL" id="GLQ57407.1"/>
    </source>
</evidence>
<keyword evidence="5" id="KW-0472">Membrane</keyword>
<evidence type="ECO:0000256" key="3">
    <source>
        <dbReference type="ARBA" id="ARBA00022475"/>
    </source>
</evidence>
<evidence type="ECO:0000256" key="5">
    <source>
        <dbReference type="SAM" id="Phobius"/>
    </source>
</evidence>
<reference evidence="7" key="1">
    <citation type="journal article" date="2019" name="Int. J. Syst. Evol. Microbiol.">
        <title>The Global Catalogue of Microorganisms (GCM) 10K type strain sequencing project: providing services to taxonomists for standard genome sequencing and annotation.</title>
        <authorList>
            <consortium name="The Broad Institute Genomics Platform"/>
            <consortium name="The Broad Institute Genome Sequencing Center for Infectious Disease"/>
            <person name="Wu L."/>
            <person name="Ma J."/>
        </authorList>
    </citation>
    <scope>NUCLEOTIDE SEQUENCE [LARGE SCALE GENOMIC DNA]</scope>
    <source>
        <strain evidence="7">NBRC 112416</strain>
    </source>
</reference>
<protein>
    <submittedName>
        <fullName evidence="6">Uncharacterized protein</fullName>
    </submittedName>
</protein>
<keyword evidence="3" id="KW-1003">Cell membrane</keyword>
<accession>A0ABQ5WBB6</accession>
<comment type="caution">
    <text evidence="6">The sequence shown here is derived from an EMBL/GenBank/DDBJ whole genome shotgun (WGS) entry which is preliminary data.</text>
</comment>
<evidence type="ECO:0000256" key="4">
    <source>
        <dbReference type="ARBA" id="ARBA00022833"/>
    </source>
</evidence>
<organism evidence="6 7">
    <name type="scientific">Devosia nitrariae</name>
    <dbReference type="NCBI Taxonomy" id="2071872"/>
    <lineage>
        <taxon>Bacteria</taxon>
        <taxon>Pseudomonadati</taxon>
        <taxon>Pseudomonadota</taxon>
        <taxon>Alphaproteobacteria</taxon>
        <taxon>Hyphomicrobiales</taxon>
        <taxon>Devosiaceae</taxon>
        <taxon>Devosia</taxon>
    </lineage>
</organism>
<dbReference type="Proteomes" id="UP001156691">
    <property type="component" value="Unassembled WGS sequence"/>
</dbReference>
<dbReference type="RefSeq" id="WP_348523251.1">
    <property type="nucleotide sequence ID" value="NZ_BSNS01000024.1"/>
</dbReference>
<evidence type="ECO:0000256" key="2">
    <source>
        <dbReference type="ARBA" id="ARBA00006939"/>
    </source>
</evidence>
<feature type="transmembrane region" description="Helical" evidence="5">
    <location>
        <begin position="59"/>
        <end position="81"/>
    </location>
</feature>
<comment type="subcellular location">
    <subcellularLocation>
        <location evidence="1">Cell membrane</location>
        <topology evidence="1">Multi-pass membrane protein</topology>
    </subcellularLocation>
</comment>
<gene>
    <name evidence="6" type="ORF">GCM10010862_46660</name>
</gene>
<sequence>MGDFIIVLAIAAAAGLASPFGGYLSFVSKPGSLMLSIAVGLASGLLLGTFAFEMLPEAIAHVPLALVVVCFIAGFGMVYWFDLYLNRGEVAGPEAEERRQVERFHKRKKPRGTVVTVIGGATSVEEIIEGSVLGAGAAVNTGTALVIGLALLIDNISEALSIGALAQAERRTIPRGA</sequence>
<keyword evidence="5" id="KW-0812">Transmembrane</keyword>
<comment type="similarity">
    <text evidence="2">Belongs to the ZIP transporter (TC 2.A.5) family.</text>
</comment>
<evidence type="ECO:0000256" key="1">
    <source>
        <dbReference type="ARBA" id="ARBA00004651"/>
    </source>
</evidence>
<keyword evidence="4" id="KW-0862">Zinc</keyword>
<dbReference type="PANTHER" id="PTHR11040">
    <property type="entry name" value="ZINC/IRON TRANSPORTER"/>
    <property type="match status" value="1"/>
</dbReference>
<dbReference type="EMBL" id="BSNS01000024">
    <property type="protein sequence ID" value="GLQ57407.1"/>
    <property type="molecule type" value="Genomic_DNA"/>
</dbReference>
<evidence type="ECO:0000313" key="7">
    <source>
        <dbReference type="Proteomes" id="UP001156691"/>
    </source>
</evidence>
<feature type="transmembrane region" description="Helical" evidence="5">
    <location>
        <begin position="33"/>
        <end position="52"/>
    </location>
</feature>
<keyword evidence="7" id="KW-1185">Reference proteome</keyword>
<name>A0ABQ5WBB6_9HYPH</name>